<organism evidence="1 2">
    <name type="scientific">Nephila pilipes</name>
    <name type="common">Giant wood spider</name>
    <name type="synonym">Nephila maculata</name>
    <dbReference type="NCBI Taxonomy" id="299642"/>
    <lineage>
        <taxon>Eukaryota</taxon>
        <taxon>Metazoa</taxon>
        <taxon>Ecdysozoa</taxon>
        <taxon>Arthropoda</taxon>
        <taxon>Chelicerata</taxon>
        <taxon>Arachnida</taxon>
        <taxon>Araneae</taxon>
        <taxon>Araneomorphae</taxon>
        <taxon>Entelegynae</taxon>
        <taxon>Araneoidea</taxon>
        <taxon>Nephilidae</taxon>
        <taxon>Nephila</taxon>
    </lineage>
</organism>
<proteinExistence type="predicted"/>
<comment type="caution">
    <text evidence="1">The sequence shown here is derived from an EMBL/GenBank/DDBJ whole genome shotgun (WGS) entry which is preliminary data.</text>
</comment>
<gene>
    <name evidence="1" type="ORF">NPIL_308291</name>
</gene>
<reference evidence="1" key="1">
    <citation type="submission" date="2020-08" db="EMBL/GenBank/DDBJ databases">
        <title>Multicomponent nature underlies the extraordinary mechanical properties of spider dragline silk.</title>
        <authorList>
            <person name="Kono N."/>
            <person name="Nakamura H."/>
            <person name="Mori M."/>
            <person name="Yoshida Y."/>
            <person name="Ohtoshi R."/>
            <person name="Malay A.D."/>
            <person name="Moran D.A.P."/>
            <person name="Tomita M."/>
            <person name="Numata K."/>
            <person name="Arakawa K."/>
        </authorList>
    </citation>
    <scope>NUCLEOTIDE SEQUENCE</scope>
</reference>
<protein>
    <submittedName>
        <fullName evidence="1">Uncharacterized protein</fullName>
    </submittedName>
</protein>
<dbReference type="Proteomes" id="UP000887013">
    <property type="component" value="Unassembled WGS sequence"/>
</dbReference>
<keyword evidence="2" id="KW-1185">Reference proteome</keyword>
<feature type="non-terminal residue" evidence="1">
    <location>
        <position position="14"/>
    </location>
</feature>
<sequence length="14" mass="1694">MGDEVEILIWDWST</sequence>
<accession>A0A8X6NIR8</accession>
<dbReference type="EMBL" id="BMAW01058618">
    <property type="protein sequence ID" value="GFT17184.1"/>
    <property type="molecule type" value="Genomic_DNA"/>
</dbReference>
<evidence type="ECO:0000313" key="1">
    <source>
        <dbReference type="EMBL" id="GFT17184.1"/>
    </source>
</evidence>
<evidence type="ECO:0000313" key="2">
    <source>
        <dbReference type="Proteomes" id="UP000887013"/>
    </source>
</evidence>
<name>A0A8X6NIR8_NEPPI</name>